<dbReference type="EMBL" id="AVNC01000023">
    <property type="protein sequence ID" value="EQK39800.1"/>
    <property type="molecule type" value="Genomic_DNA"/>
</dbReference>
<gene>
    <name evidence="2" type="ORF">C672_3644</name>
</gene>
<organism evidence="2 3">
    <name type="scientific">Paraclostridium bifermentans ATCC 638 = DSM 14991</name>
    <dbReference type="NCBI Taxonomy" id="1233171"/>
    <lineage>
        <taxon>Bacteria</taxon>
        <taxon>Bacillati</taxon>
        <taxon>Bacillota</taxon>
        <taxon>Clostridia</taxon>
        <taxon>Peptostreptococcales</taxon>
        <taxon>Peptostreptococcaceae</taxon>
        <taxon>Paraclostridium</taxon>
    </lineage>
</organism>
<feature type="compositionally biased region" description="Acidic residues" evidence="1">
    <location>
        <begin position="440"/>
        <end position="449"/>
    </location>
</feature>
<dbReference type="NCBIfam" id="TIGR01538">
    <property type="entry name" value="portal_SPP1"/>
    <property type="match status" value="1"/>
</dbReference>
<dbReference type="RefSeq" id="WP_021434555.1">
    <property type="nucleotide sequence ID" value="NZ_AVNC01000023.1"/>
</dbReference>
<protein>
    <submittedName>
        <fullName evidence="2">Phage portal protein, SPP1 family</fullName>
    </submittedName>
</protein>
<dbReference type="PATRIC" id="fig|1233171.3.peg.3510"/>
<name>T4VFA8_PARBF</name>
<evidence type="ECO:0000313" key="2">
    <source>
        <dbReference type="EMBL" id="EQK39800.1"/>
    </source>
</evidence>
<dbReference type="InterPro" id="IPR006428">
    <property type="entry name" value="Portal_SPP1-type"/>
</dbReference>
<feature type="compositionally biased region" description="Basic and acidic residues" evidence="1">
    <location>
        <begin position="429"/>
        <end position="439"/>
    </location>
</feature>
<accession>T4VFA8</accession>
<proteinExistence type="predicted"/>
<evidence type="ECO:0000256" key="1">
    <source>
        <dbReference type="SAM" id="MobiDB-lite"/>
    </source>
</evidence>
<evidence type="ECO:0000313" key="3">
    <source>
        <dbReference type="Proteomes" id="UP000015688"/>
    </source>
</evidence>
<dbReference type="InterPro" id="IPR021145">
    <property type="entry name" value="Portal_protein_SPP1_Gp6-like"/>
</dbReference>
<dbReference type="Pfam" id="PF05133">
    <property type="entry name" value="SPP1_portal"/>
    <property type="match status" value="1"/>
</dbReference>
<dbReference type="AlphaFoldDB" id="T4VFA8"/>
<dbReference type="Proteomes" id="UP000015688">
    <property type="component" value="Unassembled WGS sequence"/>
</dbReference>
<feature type="region of interest" description="Disordered" evidence="1">
    <location>
        <begin position="429"/>
        <end position="449"/>
    </location>
</feature>
<reference evidence="2 3" key="1">
    <citation type="submission" date="2013-06" db="EMBL/GenBank/DDBJ databases">
        <authorList>
            <person name="Walk S."/>
            <person name="Aronoff D."/>
            <person name="Young V.Y."/>
            <person name="Marsh J."/>
            <person name="Harrison L."/>
            <person name="Daugherty S.C."/>
            <person name="Shefchek K.A."/>
            <person name="Hine E.E."/>
            <person name="Tallon L.J."/>
            <person name="Sadzewicz L.K."/>
            <person name="Rasko D.A."/>
        </authorList>
    </citation>
    <scope>NUCLEOTIDE SEQUENCE [LARGE SCALE GENOMIC DNA]</scope>
    <source>
        <strain evidence="2 3">ATCC 638</strain>
    </source>
</reference>
<sequence>MRKIKMDKDTVFTEKLILKLIKEHKDERTRILRMKKYYDNMNDILNRQYDDPNKPQNKLSHNYAAYITDNFVGYMVGQPVSYKSDNKELLDRISESFLYNDEVDNNTTLAQEQSICGYAYELLYTDNEPIPNLRFKCLDTENVIVVYDNSLEETEIFAILYSEIEEDKTRIYTYDTETIKEYIEEGGKLTLNEEAKEHFFGQVPIATYENNRQRIGDFEKVISLINAYDQANSDTANDFEYFTNALLCISGALIEEVDENGKPLDFKNNRVLNFADKEGSAQYLIKNINDSALENYKNRINKDIHKFSSVVDMSDEKFAGNLSGVALKYKLHTMENATAIKESKFRKGLMKRIELMTKFFKVASATDFTYLDIKPIFTRNIPANDAETVQMVRDLTGIVSNETLLSQLPFVEDVEAEINAIDREKEKEFGEYEINPKDEQYEEDIVNEE</sequence>
<comment type="caution">
    <text evidence="2">The sequence shown here is derived from an EMBL/GenBank/DDBJ whole genome shotgun (WGS) entry which is preliminary data.</text>
</comment>